<dbReference type="Proteomes" id="UP000317171">
    <property type="component" value="Chromosome"/>
</dbReference>
<evidence type="ECO:0000313" key="4">
    <source>
        <dbReference type="EMBL" id="QDT43645.1"/>
    </source>
</evidence>
<evidence type="ECO:0000256" key="2">
    <source>
        <dbReference type="SAM" id="Coils"/>
    </source>
</evidence>
<feature type="coiled-coil region" evidence="2">
    <location>
        <begin position="59"/>
        <end position="104"/>
    </location>
</feature>
<evidence type="ECO:0000313" key="5">
    <source>
        <dbReference type="Proteomes" id="UP000317171"/>
    </source>
</evidence>
<dbReference type="PANTHER" id="PTHR30332">
    <property type="entry name" value="PROBABLE GENERAL SECRETION PATHWAY PROTEIN D"/>
    <property type="match status" value="1"/>
</dbReference>
<dbReference type="InterPro" id="IPR004846">
    <property type="entry name" value="T2SS/T3SS_dom"/>
</dbReference>
<reference evidence="4 5" key="1">
    <citation type="submission" date="2019-02" db="EMBL/GenBank/DDBJ databases">
        <title>Deep-cultivation of Planctomycetes and their phenomic and genomic characterization uncovers novel biology.</title>
        <authorList>
            <person name="Wiegand S."/>
            <person name="Jogler M."/>
            <person name="Boedeker C."/>
            <person name="Pinto D."/>
            <person name="Vollmers J."/>
            <person name="Rivas-Marin E."/>
            <person name="Kohn T."/>
            <person name="Peeters S.H."/>
            <person name="Heuer A."/>
            <person name="Rast P."/>
            <person name="Oberbeckmann S."/>
            <person name="Bunk B."/>
            <person name="Jeske O."/>
            <person name="Meyerdierks A."/>
            <person name="Storesund J.E."/>
            <person name="Kallscheuer N."/>
            <person name="Luecker S."/>
            <person name="Lage O.M."/>
            <person name="Pohl T."/>
            <person name="Merkel B.J."/>
            <person name="Hornburger P."/>
            <person name="Mueller R.-W."/>
            <person name="Bruemmer F."/>
            <person name="Labrenz M."/>
            <person name="Spormann A.M."/>
            <person name="Op den Camp H."/>
            <person name="Overmann J."/>
            <person name="Amann R."/>
            <person name="Jetten M.S.M."/>
            <person name="Mascher T."/>
            <person name="Medema M.H."/>
            <person name="Devos D.P."/>
            <person name="Kaster A.-K."/>
            <person name="Ovreas L."/>
            <person name="Rohde M."/>
            <person name="Galperin M.Y."/>
            <person name="Jogler C."/>
        </authorList>
    </citation>
    <scope>NUCLEOTIDE SEQUENCE [LARGE SCALE GENOMIC DNA]</scope>
    <source>
        <strain evidence="4 5">Pan241w</strain>
    </source>
</reference>
<proteinExistence type="inferred from homology"/>
<sequence>MFAHYSRFFALSLCFATISFGAEPKECRPPQRLPQSAPEKSGNLSALDHLRIVWEQLEAAGLAEEAKKLRELSDQLNQRILRKRAELSRQMTALQQQSEQLRQLMGTPDKILCRCCILELSSEAAAEFAAAAEPVRSPTDLQKRTDSTVSVFKNAEEVIQQLKNSGKVSVVHASPHIVTALGQPATFKSGGEFPILIPAGADQTSVEWRPFGVFCKVEPRLLDTGKIQLLFSPEISHQDFTNAVKVNGLTVPGLTVRRVNTQAEMNLGETLVVRTVSSTGRQSKVVNAKSESPPEKKTVTLFMVTPVAFD</sequence>
<dbReference type="KEGG" id="gaz:Pan241w_37470"/>
<dbReference type="InterPro" id="IPR050810">
    <property type="entry name" value="Bact_Secretion_Sys_Channel"/>
</dbReference>
<comment type="similarity">
    <text evidence="1">Belongs to the bacterial secretin family.</text>
</comment>
<evidence type="ECO:0000256" key="1">
    <source>
        <dbReference type="RuleBase" id="RU004003"/>
    </source>
</evidence>
<name>A0A517RID5_9PLAN</name>
<protein>
    <submittedName>
        <fullName evidence="4">Outer membrane porin HofQ</fullName>
    </submittedName>
</protein>
<dbReference type="EMBL" id="CP036269">
    <property type="protein sequence ID" value="QDT43645.1"/>
    <property type="molecule type" value="Genomic_DNA"/>
</dbReference>
<dbReference type="Pfam" id="PF00263">
    <property type="entry name" value="Secretin"/>
    <property type="match status" value="1"/>
</dbReference>
<accession>A0A517RID5</accession>
<keyword evidence="5" id="KW-1185">Reference proteome</keyword>
<evidence type="ECO:0000259" key="3">
    <source>
        <dbReference type="Pfam" id="PF00263"/>
    </source>
</evidence>
<dbReference type="GO" id="GO:0009306">
    <property type="term" value="P:protein secretion"/>
    <property type="evidence" value="ECO:0007669"/>
    <property type="project" value="InterPro"/>
</dbReference>
<gene>
    <name evidence="4" type="ORF">Pan241w_37470</name>
</gene>
<keyword evidence="2" id="KW-0175">Coiled coil</keyword>
<organism evidence="4 5">
    <name type="scientific">Gimesia alba</name>
    <dbReference type="NCBI Taxonomy" id="2527973"/>
    <lineage>
        <taxon>Bacteria</taxon>
        <taxon>Pseudomonadati</taxon>
        <taxon>Planctomycetota</taxon>
        <taxon>Planctomycetia</taxon>
        <taxon>Planctomycetales</taxon>
        <taxon>Planctomycetaceae</taxon>
        <taxon>Gimesia</taxon>
    </lineage>
</organism>
<dbReference type="AlphaFoldDB" id="A0A517RID5"/>
<feature type="domain" description="Type II/III secretion system secretin-like" evidence="3">
    <location>
        <begin position="163"/>
        <end position="273"/>
    </location>
</feature>
<dbReference type="GO" id="GO:0015627">
    <property type="term" value="C:type II protein secretion system complex"/>
    <property type="evidence" value="ECO:0007669"/>
    <property type="project" value="TreeGrafter"/>
</dbReference>
<dbReference type="PANTHER" id="PTHR30332:SF17">
    <property type="entry name" value="TYPE IV PILIATION SYSTEM PROTEIN DR_0774-RELATED"/>
    <property type="match status" value="1"/>
</dbReference>